<dbReference type="PANTHER" id="PTHR30290:SF9">
    <property type="entry name" value="OLIGOPEPTIDE-BINDING PROTEIN APPA"/>
    <property type="match status" value="1"/>
</dbReference>
<dbReference type="Pfam" id="PF00496">
    <property type="entry name" value="SBP_bac_5"/>
    <property type="match status" value="1"/>
</dbReference>
<dbReference type="Gene3D" id="3.90.76.10">
    <property type="entry name" value="Dipeptide-binding Protein, Domain 1"/>
    <property type="match status" value="1"/>
</dbReference>
<keyword evidence="4" id="KW-0732">Signal</keyword>
<dbReference type="SUPFAM" id="SSF58104">
    <property type="entry name" value="Methyl-accepting chemotaxis protein (MCP) signaling domain"/>
    <property type="match status" value="1"/>
</dbReference>
<dbReference type="GO" id="GO:0005886">
    <property type="term" value="C:plasma membrane"/>
    <property type="evidence" value="ECO:0007669"/>
    <property type="project" value="UniProtKB-SubCell"/>
</dbReference>
<evidence type="ECO:0000256" key="2">
    <source>
        <dbReference type="ARBA" id="ARBA00005695"/>
    </source>
</evidence>
<dbReference type="OrthoDB" id="9772924at2"/>
<dbReference type="STRING" id="84698.SAMN04488528_1002108"/>
<dbReference type="SMART" id="SM00283">
    <property type="entry name" value="MA"/>
    <property type="match status" value="1"/>
</dbReference>
<dbReference type="GO" id="GO:0007165">
    <property type="term" value="P:signal transduction"/>
    <property type="evidence" value="ECO:0007669"/>
    <property type="project" value="UniProtKB-KW"/>
</dbReference>
<dbReference type="RefSeq" id="WP_090038261.1">
    <property type="nucleotide sequence ID" value="NZ_FOKI01000002.1"/>
</dbReference>
<organism evidence="7 8">
    <name type="scientific">Clostridium frigidicarnis</name>
    <dbReference type="NCBI Taxonomy" id="84698"/>
    <lineage>
        <taxon>Bacteria</taxon>
        <taxon>Bacillati</taxon>
        <taxon>Bacillota</taxon>
        <taxon>Clostridia</taxon>
        <taxon>Eubacteriales</taxon>
        <taxon>Clostridiaceae</taxon>
        <taxon>Clostridium</taxon>
    </lineage>
</organism>
<name>A0A1I0VJ02_9CLOT</name>
<dbReference type="GO" id="GO:0015833">
    <property type="term" value="P:peptide transport"/>
    <property type="evidence" value="ECO:0007669"/>
    <property type="project" value="TreeGrafter"/>
</dbReference>
<dbReference type="PROSITE" id="PS50111">
    <property type="entry name" value="CHEMOTAXIS_TRANSDUC_2"/>
    <property type="match status" value="1"/>
</dbReference>
<dbReference type="Gene3D" id="3.40.190.10">
    <property type="entry name" value="Periplasmic binding protein-like II"/>
    <property type="match status" value="1"/>
</dbReference>
<comment type="similarity">
    <text evidence="2">Belongs to the bacterial solute-binding protein 5 family.</text>
</comment>
<dbReference type="Gene3D" id="3.10.105.10">
    <property type="entry name" value="Dipeptide-binding Protein, Domain 3"/>
    <property type="match status" value="1"/>
</dbReference>
<evidence type="ECO:0000256" key="5">
    <source>
        <dbReference type="PROSITE-ProRule" id="PRU00284"/>
    </source>
</evidence>
<dbReference type="Gene3D" id="1.10.287.950">
    <property type="entry name" value="Methyl-accepting chemotaxis protein"/>
    <property type="match status" value="1"/>
</dbReference>
<evidence type="ECO:0000313" key="7">
    <source>
        <dbReference type="EMBL" id="SFA76364.1"/>
    </source>
</evidence>
<keyword evidence="8" id="KW-1185">Reference proteome</keyword>
<keyword evidence="3" id="KW-0813">Transport</keyword>
<feature type="domain" description="Methyl-accepting transducer" evidence="6">
    <location>
        <begin position="49"/>
        <end position="285"/>
    </location>
</feature>
<dbReference type="InterPro" id="IPR000914">
    <property type="entry name" value="SBP_5_dom"/>
</dbReference>
<sequence>MLFKRKDKNKDIYIEKQEVNQMDIEVVENENICIIKGNQRVSMGKLINKVDDVNSTMDGLLYSINQISLTVDTQFDVISKIINEIHGFTGVLNKLNGNIGNSSEEANNTIKVVERGNNIILDSLKSMEDIINSAKYIKEEVIDLSKNFQSINHISDAIKDISSKTNLLALNASIEAARAGEYGKSFSVVAGEVKNLSEQSKGFADEITKILKEVNNGIENTLNAIKKSDEKINIGIDSSNKTKETFKDISDASKKSKVIITEMNKVIEEQLVSVDSINVISEDIQVYAEKIISIVETTLMSAEFVKNSLETLKIFSEKVKEENINLLSFLKENEKRDFVLKSKVKISSDFIEKRDPIYLIQVDESSIYQNVCSTLVQQRYSADVFPAIAKNWNLEEDNLTWVFKLRKGVKFHNGVELTSTDVKFSLERLLNPKSKSNYKYLIDCIEGADEYIGGVCNDVKGIKCIDKHTIKIKLKYAYTELLMNLSQPICAIFNEKEYLNNKKLVGCGAYEIDKIDNEAIYLKSFKEYYGGESYIDNIKLVYDDIDVKEELSNNKLDFIRCDGLYELIEEFKNNDSFNWTSFNTLATKIGIFNLKRKDIFAKKEIRQALNYAINTEKIIKNCYLGLASKYGSIFPKGMYNTSDVIYDYNVTKARNLLKTGGYNSSIHTLEIGVEQSFKDDKTEVITNLVEDFENVGVKTKLITMPRNILLSNEGLEQCDLIVATWAADTGGVDNYLQSLFNMEASYFKMGYYNKEVISLMSQSKTCINPKKLRKFHDKINELILADAPMLFICNIKSAVIYSDKLKDLNVTVLERLLLDEVCLK</sequence>
<evidence type="ECO:0000259" key="6">
    <source>
        <dbReference type="PROSITE" id="PS50111"/>
    </source>
</evidence>
<dbReference type="CDD" id="cd00995">
    <property type="entry name" value="PBP2_NikA_DppA_OppA_like"/>
    <property type="match status" value="1"/>
</dbReference>
<keyword evidence="5" id="KW-0807">Transducer</keyword>
<comment type="subcellular location">
    <subcellularLocation>
        <location evidence="1">Cell membrane</location>
        <topology evidence="1">Lipid-anchor</topology>
    </subcellularLocation>
</comment>
<proteinExistence type="inferred from homology"/>
<dbReference type="AlphaFoldDB" id="A0A1I0VJ02"/>
<dbReference type="PROSITE" id="PS01040">
    <property type="entry name" value="SBP_BACTERIAL_5"/>
    <property type="match status" value="1"/>
</dbReference>
<gene>
    <name evidence="7" type="ORF">SAMN04488528_1002108</name>
</gene>
<protein>
    <submittedName>
        <fullName evidence="7">ABC-type transport system, substrate-binding protein</fullName>
    </submittedName>
</protein>
<dbReference type="PANTHER" id="PTHR30290">
    <property type="entry name" value="PERIPLASMIC BINDING COMPONENT OF ABC TRANSPORTER"/>
    <property type="match status" value="1"/>
</dbReference>
<evidence type="ECO:0000256" key="4">
    <source>
        <dbReference type="ARBA" id="ARBA00022729"/>
    </source>
</evidence>
<dbReference type="Pfam" id="PF00015">
    <property type="entry name" value="MCPsignal"/>
    <property type="match status" value="1"/>
</dbReference>
<reference evidence="7 8" key="1">
    <citation type="submission" date="2016-10" db="EMBL/GenBank/DDBJ databases">
        <authorList>
            <person name="de Groot N.N."/>
        </authorList>
    </citation>
    <scope>NUCLEOTIDE SEQUENCE [LARGE SCALE GENOMIC DNA]</scope>
    <source>
        <strain evidence="7 8">DSM 12271</strain>
    </source>
</reference>
<evidence type="ECO:0000313" key="8">
    <source>
        <dbReference type="Proteomes" id="UP000198619"/>
    </source>
</evidence>
<dbReference type="InterPro" id="IPR023765">
    <property type="entry name" value="SBP_5_CS"/>
</dbReference>
<evidence type="ECO:0000256" key="1">
    <source>
        <dbReference type="ARBA" id="ARBA00004193"/>
    </source>
</evidence>
<accession>A0A1I0VJ02</accession>
<evidence type="ECO:0000256" key="3">
    <source>
        <dbReference type="ARBA" id="ARBA00022448"/>
    </source>
</evidence>
<dbReference type="InterPro" id="IPR039424">
    <property type="entry name" value="SBP_5"/>
</dbReference>
<dbReference type="EMBL" id="FOKI01000002">
    <property type="protein sequence ID" value="SFA76364.1"/>
    <property type="molecule type" value="Genomic_DNA"/>
</dbReference>
<dbReference type="Proteomes" id="UP000198619">
    <property type="component" value="Unassembled WGS sequence"/>
</dbReference>
<dbReference type="SUPFAM" id="SSF53850">
    <property type="entry name" value="Periplasmic binding protein-like II"/>
    <property type="match status" value="1"/>
</dbReference>
<dbReference type="GO" id="GO:1904680">
    <property type="term" value="F:peptide transmembrane transporter activity"/>
    <property type="evidence" value="ECO:0007669"/>
    <property type="project" value="TreeGrafter"/>
</dbReference>
<dbReference type="InterPro" id="IPR004089">
    <property type="entry name" value="MCPsignal_dom"/>
</dbReference>